<organism evidence="2 3">
    <name type="scientific">Polypedilum vanderplanki</name>
    <name type="common">Sleeping chironomid midge</name>
    <dbReference type="NCBI Taxonomy" id="319348"/>
    <lineage>
        <taxon>Eukaryota</taxon>
        <taxon>Metazoa</taxon>
        <taxon>Ecdysozoa</taxon>
        <taxon>Arthropoda</taxon>
        <taxon>Hexapoda</taxon>
        <taxon>Insecta</taxon>
        <taxon>Pterygota</taxon>
        <taxon>Neoptera</taxon>
        <taxon>Endopterygota</taxon>
        <taxon>Diptera</taxon>
        <taxon>Nematocera</taxon>
        <taxon>Chironomoidea</taxon>
        <taxon>Chironomidae</taxon>
        <taxon>Chironominae</taxon>
        <taxon>Polypedilum</taxon>
        <taxon>Polypedilum</taxon>
    </lineage>
</organism>
<protein>
    <submittedName>
        <fullName evidence="2">Uncharacterized protein</fullName>
    </submittedName>
</protein>
<gene>
    <name evidence="2" type="ORF">PVAND_001311</name>
</gene>
<comment type="caution">
    <text evidence="2">The sequence shown here is derived from an EMBL/GenBank/DDBJ whole genome shotgun (WGS) entry which is preliminary data.</text>
</comment>
<reference evidence="2" key="1">
    <citation type="submission" date="2021-03" db="EMBL/GenBank/DDBJ databases">
        <title>Chromosome level genome of the anhydrobiotic midge Polypedilum vanderplanki.</title>
        <authorList>
            <person name="Yoshida Y."/>
            <person name="Kikawada T."/>
            <person name="Gusev O."/>
        </authorList>
    </citation>
    <scope>NUCLEOTIDE SEQUENCE</scope>
    <source>
        <strain evidence="2">NIAS01</strain>
        <tissue evidence="2">Whole body or cell culture</tissue>
    </source>
</reference>
<evidence type="ECO:0000256" key="1">
    <source>
        <dbReference type="SAM" id="Phobius"/>
    </source>
</evidence>
<keyword evidence="3" id="KW-1185">Reference proteome</keyword>
<keyword evidence="1" id="KW-0472">Membrane</keyword>
<name>A0A9J6BMJ5_POLVA</name>
<dbReference type="EMBL" id="JADBJN010000003">
    <property type="protein sequence ID" value="KAG5671097.1"/>
    <property type="molecule type" value="Genomic_DNA"/>
</dbReference>
<evidence type="ECO:0000313" key="2">
    <source>
        <dbReference type="EMBL" id="KAG5671097.1"/>
    </source>
</evidence>
<evidence type="ECO:0000313" key="3">
    <source>
        <dbReference type="Proteomes" id="UP001107558"/>
    </source>
</evidence>
<sequence length="250" mass="28937">MMKLPFQHLSLFVIGTLTSVFILIFITENFLSSSGFESRQQVFNCLVNELKSRNVTDDYFPSSSYDDTSNVDCSEIIKNFTVLEDLRMNLFETYNVTLDLCEDITNDKKQKLCDAEGRNNQSKSNNSSSSDVKESCVDVKKHFKVDKTSQNETLEDFYKQSKVNCERLNNCYDCIKASFVEDDKNNYETTMLHAIAVNFTIIDFEVWNYFQISSRVHELVNEANQIVEKAINDCQIKQKCIELSVNLKMR</sequence>
<keyword evidence="1" id="KW-1133">Transmembrane helix</keyword>
<keyword evidence="1" id="KW-0812">Transmembrane</keyword>
<accession>A0A9J6BMJ5</accession>
<dbReference type="Proteomes" id="UP001107558">
    <property type="component" value="Chromosome 3"/>
</dbReference>
<feature type="transmembrane region" description="Helical" evidence="1">
    <location>
        <begin position="6"/>
        <end position="26"/>
    </location>
</feature>
<dbReference type="AlphaFoldDB" id="A0A9J6BMJ5"/>
<proteinExistence type="predicted"/>